<dbReference type="FunCoup" id="G8XZT7">
    <property type="interactions" value="1988"/>
</dbReference>
<feature type="compositionally biased region" description="Polar residues" evidence="1">
    <location>
        <begin position="634"/>
        <end position="644"/>
    </location>
</feature>
<evidence type="ECO:0000259" key="3">
    <source>
        <dbReference type="PROSITE" id="PS51676"/>
    </source>
</evidence>
<dbReference type="InterPro" id="IPR002713">
    <property type="entry name" value="FF_domain"/>
</dbReference>
<dbReference type="InterPro" id="IPR036020">
    <property type="entry name" value="WW_dom_sf"/>
</dbReference>
<dbReference type="STRING" id="559304.G8XZT7"/>
<sequence length="652" mass="76206">MPSNVWKEAVDDHGRTYFYNPITNKTSWTKPADSTGKWKTYYTDDGKPYYHNVETGETTWDIPTDLDDAVSSEQQAADEINNKDEHHGEASGDDIEAEEDEPEKEKELAKQDIKNRELIEPPHFESFKDAENAFVEMLRKNGVDSTWSFQKVMSTFIKEPLYWAIPDTLDRRKLYEEYLVQKLKEDMSNKSAVINNFEKNFTDVLQKYEKDGHLNFRTRWVTVKQLLIKEENPIFKNSVLSDDQVSKIFYKFTNELKQEHETRVQKEKDQALKELKAYLTQINPELVEKCSDWTQLYETLMLDPRFKANKHFIILNKLDILELYTNEIHPLLLSNLKSEISAVQKRNYRSDRKSRQNFKDFLLNNVTINANTLFKDVFPIMENEDSFIDLCGRNGSNALDLFWDVVDEKYQLMKLKNNMIDDLLMTLHKQDSTEFDYNKSLATKKDFINALLRAKRDKALTFDFNDFNLSEDDPELSAIYDNLKRRQDLNRERAKARIVKGIKTHTESLAYWISNNYSSTEKIKIFDDDTDLPDIVCIKKSTNPAKFSLTSKHKDYNEILHSFLVESDIYKKIEESIMSPELEKSVTLSSVVESSIEIFISLLNGDRKTDSNLTGRKRERSDSSNLDNKRQKQDSTSSRPTDTGKNPVLLNY</sequence>
<dbReference type="GO" id="GO:0071004">
    <property type="term" value="C:U2-type prespliceosome"/>
    <property type="evidence" value="ECO:0007669"/>
    <property type="project" value="TreeGrafter"/>
</dbReference>
<organism evidence="4 5">
    <name type="scientific">Pichia sorbitophila (strain ATCC MYA-4447 / BCRC 22081 / CBS 7064 / NBRC 10061 / NRRL Y-12695)</name>
    <name type="common">Hybrid yeast</name>
    <dbReference type="NCBI Taxonomy" id="559304"/>
    <lineage>
        <taxon>Eukaryota</taxon>
        <taxon>Fungi</taxon>
        <taxon>Dikarya</taxon>
        <taxon>Ascomycota</taxon>
        <taxon>Saccharomycotina</taxon>
        <taxon>Pichiomycetes</taxon>
        <taxon>Debaryomycetaceae</taxon>
        <taxon>Millerozyma</taxon>
    </lineage>
</organism>
<feature type="domain" description="FF" evidence="3">
    <location>
        <begin position="127"/>
        <end position="181"/>
    </location>
</feature>
<dbReference type="Pfam" id="PF00397">
    <property type="entry name" value="WW"/>
    <property type="match status" value="2"/>
</dbReference>
<dbReference type="InterPro" id="IPR039726">
    <property type="entry name" value="Prp40-like"/>
</dbReference>
<dbReference type="OMA" id="INTNTRW"/>
<reference evidence="4 5" key="1">
    <citation type="journal article" date="2012" name="G3 (Bethesda)">
        <title>Pichia sorbitophila, an interspecies yeast hybrid reveals early steps of genome resolution following polyploidization.</title>
        <authorList>
            <person name="Leh Louis V."/>
            <person name="Despons L."/>
            <person name="Friedrich A."/>
            <person name="Martin T."/>
            <person name="Durrens P."/>
            <person name="Casaregola S."/>
            <person name="Neuveglise C."/>
            <person name="Fairhead C."/>
            <person name="Marck C."/>
            <person name="Cruz J.A."/>
            <person name="Straub M.L."/>
            <person name="Kugler V."/>
            <person name="Sacerdot C."/>
            <person name="Uzunov Z."/>
            <person name="Thierry A."/>
            <person name="Weiss S."/>
            <person name="Bleykasten C."/>
            <person name="De Montigny J."/>
            <person name="Jacques N."/>
            <person name="Jung P."/>
            <person name="Lemaire M."/>
            <person name="Mallet S."/>
            <person name="Morel G."/>
            <person name="Richard G.F."/>
            <person name="Sarkar A."/>
            <person name="Savel G."/>
            <person name="Schacherer J."/>
            <person name="Seret M.L."/>
            <person name="Talla E."/>
            <person name="Samson G."/>
            <person name="Jubin C."/>
            <person name="Poulain J."/>
            <person name="Vacherie B."/>
            <person name="Barbe V."/>
            <person name="Pelletier E."/>
            <person name="Sherman D.J."/>
            <person name="Westhof E."/>
            <person name="Weissenbach J."/>
            <person name="Baret P.V."/>
            <person name="Wincker P."/>
            <person name="Gaillardin C."/>
            <person name="Dujon B."/>
            <person name="Souciet J.L."/>
        </authorList>
    </citation>
    <scope>NUCLEOTIDE SEQUENCE [LARGE SCALE GENOMIC DNA]</scope>
    <source>
        <strain evidence="5">ATCC MYA-4447 / BCRC 22081 / CBS 7064 / NBRC 10061 / NRRL Y-12695</strain>
    </source>
</reference>
<feature type="domain" description="FF" evidence="3">
    <location>
        <begin position="349"/>
        <end position="408"/>
    </location>
</feature>
<feature type="compositionally biased region" description="Basic and acidic residues" evidence="1">
    <location>
        <begin position="103"/>
        <end position="115"/>
    </location>
</feature>
<dbReference type="Gene3D" id="1.10.10.440">
    <property type="entry name" value="FF domain"/>
    <property type="match status" value="1"/>
</dbReference>
<feature type="region of interest" description="Disordered" evidence="1">
    <location>
        <begin position="610"/>
        <end position="652"/>
    </location>
</feature>
<protein>
    <submittedName>
        <fullName evidence="4">Piso0_005739 protein</fullName>
    </submittedName>
</protein>
<feature type="region of interest" description="Disordered" evidence="1">
    <location>
        <begin position="70"/>
        <end position="115"/>
    </location>
</feature>
<dbReference type="AlphaFoldDB" id="G8XZT7"/>
<dbReference type="Pfam" id="PF01846">
    <property type="entry name" value="FF"/>
    <property type="match status" value="2"/>
</dbReference>
<dbReference type="OrthoDB" id="187617at2759"/>
<dbReference type="PANTHER" id="PTHR11864:SF0">
    <property type="entry name" value="PRP40 PRE-MRNA PROCESSING FACTOR 40 HOMOLOG A (YEAST)"/>
    <property type="match status" value="1"/>
</dbReference>
<dbReference type="PROSITE" id="PS50020">
    <property type="entry name" value="WW_DOMAIN_2"/>
    <property type="match status" value="2"/>
</dbReference>
<dbReference type="PROSITE" id="PS01159">
    <property type="entry name" value="WW_DOMAIN_1"/>
    <property type="match status" value="2"/>
</dbReference>
<name>G8XZT7_PICSO</name>
<evidence type="ECO:0000256" key="1">
    <source>
        <dbReference type="SAM" id="MobiDB-lite"/>
    </source>
</evidence>
<dbReference type="Gene3D" id="2.20.70.10">
    <property type="match status" value="2"/>
</dbReference>
<keyword evidence="5" id="KW-1185">Reference proteome</keyword>
<proteinExistence type="predicted"/>
<dbReference type="GO" id="GO:0003723">
    <property type="term" value="F:RNA binding"/>
    <property type="evidence" value="ECO:0007669"/>
    <property type="project" value="TreeGrafter"/>
</dbReference>
<dbReference type="CDD" id="cd00201">
    <property type="entry name" value="WW"/>
    <property type="match status" value="2"/>
</dbReference>
<dbReference type="HOGENOM" id="CLU_005825_1_2_1"/>
<feature type="domain" description="WW" evidence="2">
    <location>
        <begin position="6"/>
        <end position="33"/>
    </location>
</feature>
<evidence type="ECO:0000313" key="4">
    <source>
        <dbReference type="EMBL" id="CCE87196.1"/>
    </source>
</evidence>
<dbReference type="GO" id="GO:0005685">
    <property type="term" value="C:U1 snRNP"/>
    <property type="evidence" value="ECO:0007669"/>
    <property type="project" value="TreeGrafter"/>
</dbReference>
<dbReference type="SUPFAM" id="SSF51045">
    <property type="entry name" value="WW domain"/>
    <property type="match status" value="2"/>
</dbReference>
<feature type="compositionally biased region" description="Basic and acidic residues" evidence="1">
    <location>
        <begin position="80"/>
        <end position="90"/>
    </location>
</feature>
<dbReference type="SMART" id="SM00456">
    <property type="entry name" value="WW"/>
    <property type="match status" value="2"/>
</dbReference>
<feature type="domain" description="WW" evidence="2">
    <location>
        <begin position="38"/>
        <end position="65"/>
    </location>
</feature>
<dbReference type="SMART" id="SM00441">
    <property type="entry name" value="FF"/>
    <property type="match status" value="3"/>
</dbReference>
<dbReference type="InterPro" id="IPR036517">
    <property type="entry name" value="FF_domain_sf"/>
</dbReference>
<dbReference type="Proteomes" id="UP000005222">
    <property type="component" value="Chromosome N"/>
</dbReference>
<accession>G8XZT7</accession>
<feature type="compositionally biased region" description="Acidic residues" evidence="1">
    <location>
        <begin position="91"/>
        <end position="102"/>
    </location>
</feature>
<dbReference type="PROSITE" id="PS51676">
    <property type="entry name" value="FF"/>
    <property type="match status" value="2"/>
</dbReference>
<evidence type="ECO:0000313" key="5">
    <source>
        <dbReference type="Proteomes" id="UP000005222"/>
    </source>
</evidence>
<gene>
    <name evidence="4" type="primary">Piso0_005739</name>
    <name evidence="4" type="ORF">GNLVRS01_PISO0N21529g</name>
</gene>
<dbReference type="SUPFAM" id="SSF81698">
    <property type="entry name" value="FF domain"/>
    <property type="match status" value="2"/>
</dbReference>
<dbReference type="InterPro" id="IPR001202">
    <property type="entry name" value="WW_dom"/>
</dbReference>
<dbReference type="EMBL" id="FO082046">
    <property type="protein sequence ID" value="CCE87196.1"/>
    <property type="molecule type" value="Genomic_DNA"/>
</dbReference>
<evidence type="ECO:0000259" key="2">
    <source>
        <dbReference type="PROSITE" id="PS50020"/>
    </source>
</evidence>
<dbReference type="PANTHER" id="PTHR11864">
    <property type="entry name" value="PRE-MRNA-PROCESSING PROTEIN PRP40"/>
    <property type="match status" value="1"/>
</dbReference>
<dbReference type="InParanoid" id="G8XZT7"/>
<feature type="compositionally biased region" description="Basic and acidic residues" evidence="1">
    <location>
        <begin position="619"/>
        <end position="633"/>
    </location>
</feature>
<dbReference type="GO" id="GO:0045292">
    <property type="term" value="P:mRNA cis splicing, via spliceosome"/>
    <property type="evidence" value="ECO:0007669"/>
    <property type="project" value="InterPro"/>
</dbReference>
<dbReference type="eggNOG" id="KOG0152">
    <property type="taxonomic scope" value="Eukaryota"/>
</dbReference>